<dbReference type="Pfam" id="PF00535">
    <property type="entry name" value="Glycos_transf_2"/>
    <property type="match status" value="1"/>
</dbReference>
<name>A0A7W3J1M2_9ACTN</name>
<dbReference type="Gene3D" id="3.90.550.10">
    <property type="entry name" value="Spore Coat Polysaccharide Biosynthesis Protein SpsA, Chain A"/>
    <property type="match status" value="1"/>
</dbReference>
<dbReference type="GO" id="GO:0016740">
    <property type="term" value="F:transferase activity"/>
    <property type="evidence" value="ECO:0007669"/>
    <property type="project" value="UniProtKB-KW"/>
</dbReference>
<evidence type="ECO:0000313" key="4">
    <source>
        <dbReference type="Proteomes" id="UP000580910"/>
    </source>
</evidence>
<dbReference type="EMBL" id="JACGXA010000001">
    <property type="protein sequence ID" value="MBA8804647.1"/>
    <property type="molecule type" value="Genomic_DNA"/>
</dbReference>
<evidence type="ECO:0000259" key="2">
    <source>
        <dbReference type="Pfam" id="PF00535"/>
    </source>
</evidence>
<comment type="caution">
    <text evidence="3">The sequence shown here is derived from an EMBL/GenBank/DDBJ whole genome shotgun (WGS) entry which is preliminary data.</text>
</comment>
<protein>
    <submittedName>
        <fullName evidence="3">Cellulose synthase/poly-beta-1,6-N-acetylglucosamine synthase-like glycosyltransferase</fullName>
    </submittedName>
</protein>
<feature type="domain" description="Glycosyltransferase 2-like" evidence="2">
    <location>
        <begin position="9"/>
        <end position="132"/>
    </location>
</feature>
<keyword evidence="3" id="KW-0808">Transferase</keyword>
<dbReference type="PANTHER" id="PTHR48090:SF7">
    <property type="entry name" value="RFBJ PROTEIN"/>
    <property type="match status" value="1"/>
</dbReference>
<keyword evidence="4" id="KW-1185">Reference proteome</keyword>
<dbReference type="InterPro" id="IPR029044">
    <property type="entry name" value="Nucleotide-diphossugar_trans"/>
</dbReference>
<accession>A0A7W3J1M2</accession>
<proteinExistence type="inferred from homology"/>
<dbReference type="AlphaFoldDB" id="A0A7W3J1M2"/>
<comment type="similarity">
    <text evidence="1">Belongs to the glycosyltransferase 2 family.</text>
</comment>
<gene>
    <name evidence="3" type="ORF">FB382_002938</name>
</gene>
<dbReference type="PANTHER" id="PTHR48090">
    <property type="entry name" value="UNDECAPRENYL-PHOSPHATE 4-DEOXY-4-FORMAMIDO-L-ARABINOSE TRANSFERASE-RELATED"/>
    <property type="match status" value="1"/>
</dbReference>
<dbReference type="InterPro" id="IPR050256">
    <property type="entry name" value="Glycosyltransferase_2"/>
</dbReference>
<evidence type="ECO:0000256" key="1">
    <source>
        <dbReference type="ARBA" id="ARBA00006739"/>
    </source>
</evidence>
<reference evidence="3 4" key="1">
    <citation type="submission" date="2020-07" db="EMBL/GenBank/DDBJ databases">
        <title>Sequencing the genomes of 1000 actinobacteria strains.</title>
        <authorList>
            <person name="Klenk H.-P."/>
        </authorList>
    </citation>
    <scope>NUCLEOTIDE SEQUENCE [LARGE SCALE GENOMIC DNA]</scope>
    <source>
        <strain evidence="3 4">DSM 21349</strain>
    </source>
</reference>
<dbReference type="InterPro" id="IPR001173">
    <property type="entry name" value="Glyco_trans_2-like"/>
</dbReference>
<sequence length="284" mass="30576">MQDRAVLASVVIPAHNEERVIPRTLARLQHGLPPGSLDVVVVCNGCTDGTAAAARRAAPGARVLEIQQPSKTAAVRAGNGATDVFPRVHLDADVELSGRDLVALVRPLQDGRVLATAPRRVLRREHTPWLVRSYYDVWEQLPQVRSGLFGRGVIALSAAGQARVSALPPLMSDDLATSDAFSADERRVVEEAEVVVVAPGTVRDLVRRRTRVATGNSQAADHGARRPESVTTWRALGRLALARPALALRLPVFIGIALVARAASRGAVRRGDYSTWLRDESSRA</sequence>
<dbReference type="SUPFAM" id="SSF53448">
    <property type="entry name" value="Nucleotide-diphospho-sugar transferases"/>
    <property type="match status" value="1"/>
</dbReference>
<organism evidence="3 4">
    <name type="scientific">Nocardioides ginsengisegetis</name>
    <dbReference type="NCBI Taxonomy" id="661491"/>
    <lineage>
        <taxon>Bacteria</taxon>
        <taxon>Bacillati</taxon>
        <taxon>Actinomycetota</taxon>
        <taxon>Actinomycetes</taxon>
        <taxon>Propionibacteriales</taxon>
        <taxon>Nocardioidaceae</taxon>
        <taxon>Nocardioides</taxon>
    </lineage>
</organism>
<dbReference type="Proteomes" id="UP000580910">
    <property type="component" value="Unassembled WGS sequence"/>
</dbReference>
<evidence type="ECO:0000313" key="3">
    <source>
        <dbReference type="EMBL" id="MBA8804647.1"/>
    </source>
</evidence>
<dbReference type="RefSeq" id="WP_220481361.1">
    <property type="nucleotide sequence ID" value="NZ_JACGXA010000001.1"/>
</dbReference>